<dbReference type="PROSITE" id="PS00107">
    <property type="entry name" value="PROTEIN_KINASE_ATP"/>
    <property type="match status" value="1"/>
</dbReference>
<organism evidence="11 12">
    <name type="scientific">Eragrostis curvula</name>
    <name type="common">weeping love grass</name>
    <dbReference type="NCBI Taxonomy" id="38414"/>
    <lineage>
        <taxon>Eukaryota</taxon>
        <taxon>Viridiplantae</taxon>
        <taxon>Streptophyta</taxon>
        <taxon>Embryophyta</taxon>
        <taxon>Tracheophyta</taxon>
        <taxon>Spermatophyta</taxon>
        <taxon>Magnoliopsida</taxon>
        <taxon>Liliopsida</taxon>
        <taxon>Poales</taxon>
        <taxon>Poaceae</taxon>
        <taxon>PACMAD clade</taxon>
        <taxon>Chloridoideae</taxon>
        <taxon>Eragrostideae</taxon>
        <taxon>Eragrostidinae</taxon>
        <taxon>Eragrostis</taxon>
    </lineage>
</organism>
<dbReference type="GO" id="GO:0005524">
    <property type="term" value="F:ATP binding"/>
    <property type="evidence" value="ECO:0007669"/>
    <property type="project" value="UniProtKB-UniRule"/>
</dbReference>
<evidence type="ECO:0000313" key="12">
    <source>
        <dbReference type="Proteomes" id="UP000324897"/>
    </source>
</evidence>
<gene>
    <name evidence="11" type="ORF">EJB05_09476</name>
</gene>
<dbReference type="SUPFAM" id="SSF56112">
    <property type="entry name" value="Protein kinase-like (PK-like)"/>
    <property type="match status" value="1"/>
</dbReference>
<evidence type="ECO:0000259" key="10">
    <source>
        <dbReference type="PROSITE" id="PS50011"/>
    </source>
</evidence>
<dbReference type="OrthoDB" id="638289at2759"/>
<keyword evidence="12" id="KW-1185">Reference proteome</keyword>
<evidence type="ECO:0000256" key="7">
    <source>
        <dbReference type="PROSITE-ProRule" id="PRU10141"/>
    </source>
</evidence>
<evidence type="ECO:0000256" key="3">
    <source>
        <dbReference type="ARBA" id="ARBA00022741"/>
    </source>
</evidence>
<reference evidence="11 12" key="1">
    <citation type="journal article" date="2019" name="Sci. Rep.">
        <title>A high-quality genome of Eragrostis curvula grass provides insights into Poaceae evolution and supports new strategies to enhance forage quality.</title>
        <authorList>
            <person name="Carballo J."/>
            <person name="Santos B.A.C.M."/>
            <person name="Zappacosta D."/>
            <person name="Garbus I."/>
            <person name="Selva J.P."/>
            <person name="Gallo C.A."/>
            <person name="Diaz A."/>
            <person name="Albertini E."/>
            <person name="Caccamo M."/>
            <person name="Echenique V."/>
        </authorList>
    </citation>
    <scope>NUCLEOTIDE SEQUENCE [LARGE SCALE GENOMIC DNA]</scope>
    <source>
        <strain evidence="12">cv. Victoria</strain>
        <tissue evidence="11">Leaf</tissue>
    </source>
</reference>
<evidence type="ECO:0000256" key="6">
    <source>
        <dbReference type="ARBA" id="ARBA00022840"/>
    </source>
</evidence>
<comment type="subunit">
    <text evidence="9">Homodimer.</text>
</comment>
<feature type="domain" description="Protein kinase" evidence="10">
    <location>
        <begin position="156"/>
        <end position="430"/>
    </location>
</feature>
<evidence type="ECO:0000256" key="2">
    <source>
        <dbReference type="ARBA" id="ARBA00022679"/>
    </source>
</evidence>
<dbReference type="Pfam" id="PF03018">
    <property type="entry name" value="Dirigent"/>
    <property type="match status" value="1"/>
</dbReference>
<keyword evidence="9" id="KW-0052">Apoplast</keyword>
<dbReference type="Gene3D" id="1.10.510.10">
    <property type="entry name" value="Transferase(Phosphotransferase) domain 1"/>
    <property type="match status" value="1"/>
</dbReference>
<feature type="non-terminal residue" evidence="11">
    <location>
        <position position="1"/>
    </location>
</feature>
<evidence type="ECO:0000256" key="5">
    <source>
        <dbReference type="ARBA" id="ARBA00022786"/>
    </source>
</evidence>
<keyword evidence="5" id="KW-0833">Ubl conjugation pathway</keyword>
<name>A0A5J9W505_9POAL</name>
<dbReference type="InterPro" id="IPR051348">
    <property type="entry name" value="U-box_ubiquitin_ligases"/>
</dbReference>
<feature type="binding site" evidence="7">
    <location>
        <position position="183"/>
    </location>
    <ligand>
        <name>ATP</name>
        <dbReference type="ChEBI" id="CHEBI:30616"/>
    </ligand>
</feature>
<dbReference type="GO" id="GO:0004674">
    <property type="term" value="F:protein serine/threonine kinase activity"/>
    <property type="evidence" value="ECO:0007669"/>
    <property type="project" value="UniProtKB-KW"/>
</dbReference>
<sequence>MAQALYQIAPWQHALRQEQLYLILYLDQVYAGTRQNQSIVVHPELANCFGIIAVNDWPIYDGPNPNRANMVARARGHHVQTGTFEKERDKGEWAIIGGTGKFTFAQGAIYYDVMKKTEGSAEIKELHIGVLYTPMDRSALGLMFTEYNPSEVDAATKTGTEIGGGSYGTVYKAKIRNKTVAVKTNGFGWQGEREFNEEVNILRHTRHENLVTSIGACTKKRALFYEFCPNGTLFARLNRLDEEPFSWEERIRVANDICSALMFLHNAKPPIAHGDLKPSNILFDAKGVCKLGDFGISRKLNNTSDTTTPSHTTDLAKGSGKYMDPEFSRTRVLTPYSDVYALGIILIQLVTGKDNPSELREDVSGVLGKFEKLSEDMQTEAICEELVDGRLMLDDRSKRNAVRIIRLGLKCSNASRKERPKVATEVHIILESMKRGPAVLS</sequence>
<evidence type="ECO:0000313" key="11">
    <source>
        <dbReference type="EMBL" id="TVU43041.1"/>
    </source>
</evidence>
<dbReference type="PROSITE" id="PS00108">
    <property type="entry name" value="PROTEIN_KINASE_ST"/>
    <property type="match status" value="1"/>
</dbReference>
<keyword evidence="9" id="KW-0964">Secreted</keyword>
<dbReference type="GO" id="GO:0061630">
    <property type="term" value="F:ubiquitin protein ligase activity"/>
    <property type="evidence" value="ECO:0007669"/>
    <property type="project" value="UniProtKB-EC"/>
</dbReference>
<dbReference type="GO" id="GO:0048046">
    <property type="term" value="C:apoplast"/>
    <property type="evidence" value="ECO:0007669"/>
    <property type="project" value="UniProtKB-SubCell"/>
</dbReference>
<dbReference type="InterPro" id="IPR008271">
    <property type="entry name" value="Ser/Thr_kinase_AS"/>
</dbReference>
<dbReference type="InterPro" id="IPR011009">
    <property type="entry name" value="Kinase-like_dom_sf"/>
</dbReference>
<dbReference type="PANTHER" id="PTHR45647">
    <property type="entry name" value="OS02G0152300 PROTEIN"/>
    <property type="match status" value="1"/>
</dbReference>
<comment type="subcellular location">
    <subcellularLocation>
        <location evidence="9">Secreted</location>
        <location evidence="9">Extracellular space</location>
        <location evidence="9">Apoplast</location>
    </subcellularLocation>
</comment>
<dbReference type="InterPro" id="IPR004265">
    <property type="entry name" value="Dirigent"/>
</dbReference>
<protein>
    <recommendedName>
        <fullName evidence="9">Dirigent protein</fullName>
    </recommendedName>
</protein>
<keyword evidence="4" id="KW-0418">Kinase</keyword>
<dbReference type="InterPro" id="IPR017441">
    <property type="entry name" value="Protein_kinase_ATP_BS"/>
</dbReference>
<dbReference type="PANTHER" id="PTHR45647:SF154">
    <property type="entry name" value="OS11G0618300 PROTEIN"/>
    <property type="match status" value="1"/>
</dbReference>
<evidence type="ECO:0000256" key="8">
    <source>
        <dbReference type="RuleBase" id="RU000304"/>
    </source>
</evidence>
<keyword evidence="2" id="KW-0808">Transferase</keyword>
<evidence type="ECO:0000256" key="1">
    <source>
        <dbReference type="ARBA" id="ARBA00000900"/>
    </source>
</evidence>
<comment type="catalytic activity">
    <reaction evidence="1">
        <text>S-ubiquitinyl-[E2 ubiquitin-conjugating enzyme]-L-cysteine + [acceptor protein]-L-lysine = [E2 ubiquitin-conjugating enzyme]-L-cysteine + N(6)-ubiquitinyl-[acceptor protein]-L-lysine.</text>
        <dbReference type="EC" id="2.3.2.27"/>
    </reaction>
</comment>
<dbReference type="Pfam" id="PF00069">
    <property type="entry name" value="Pkinase"/>
    <property type="match status" value="1"/>
</dbReference>
<dbReference type="Gramene" id="TVU43041">
    <property type="protein sequence ID" value="TVU43041"/>
    <property type="gene ID" value="EJB05_09476"/>
</dbReference>
<comment type="caution">
    <text evidence="11">The sequence shown here is derived from an EMBL/GenBank/DDBJ whole genome shotgun (WGS) entry which is preliminary data.</text>
</comment>
<evidence type="ECO:0000256" key="9">
    <source>
        <dbReference type="RuleBase" id="RU363099"/>
    </source>
</evidence>
<evidence type="ECO:0000256" key="4">
    <source>
        <dbReference type="ARBA" id="ARBA00022777"/>
    </source>
</evidence>
<dbReference type="PROSITE" id="PS50011">
    <property type="entry name" value="PROTEIN_KINASE_DOM"/>
    <property type="match status" value="1"/>
</dbReference>
<dbReference type="InterPro" id="IPR000719">
    <property type="entry name" value="Prot_kinase_dom"/>
</dbReference>
<dbReference type="AlphaFoldDB" id="A0A5J9W505"/>
<comment type="similarity">
    <text evidence="9">Belongs to the plant dirigent protein family.</text>
</comment>
<dbReference type="Proteomes" id="UP000324897">
    <property type="component" value="Unassembled WGS sequence"/>
</dbReference>
<accession>A0A5J9W505</accession>
<comment type="similarity">
    <text evidence="8">Belongs to the protein kinase superfamily.</text>
</comment>
<dbReference type="SMART" id="SM00220">
    <property type="entry name" value="S_TKc"/>
    <property type="match status" value="1"/>
</dbReference>
<dbReference type="EMBL" id="RWGY01000005">
    <property type="protein sequence ID" value="TVU43041.1"/>
    <property type="molecule type" value="Genomic_DNA"/>
</dbReference>
<keyword evidence="3 7" id="KW-0547">Nucleotide-binding</keyword>
<comment type="function">
    <text evidence="9">Dirigent proteins impart stereoselectivity on the phenoxy radical-coupling reaction, yielding optically active lignans from two molecules of coniferyl alcohol in the biosynthesis of lignans, flavonolignans, and alkaloids and thus plays a central role in plant secondary metabolism.</text>
</comment>
<proteinExistence type="inferred from homology"/>
<keyword evidence="6 7" id="KW-0067">ATP-binding</keyword>
<keyword evidence="8" id="KW-0723">Serine/threonine-protein kinase</keyword>